<evidence type="ECO:0000313" key="6">
    <source>
        <dbReference type="EMBL" id="ETX14414.1"/>
    </source>
</evidence>
<dbReference type="Pfam" id="PF00072">
    <property type="entry name" value="Response_reg"/>
    <property type="match status" value="1"/>
</dbReference>
<protein>
    <submittedName>
        <fullName evidence="6">Chemotaxis protein CheY</fullName>
    </submittedName>
</protein>
<dbReference type="InterPro" id="IPR039420">
    <property type="entry name" value="WalR-like"/>
</dbReference>
<reference evidence="6 7" key="1">
    <citation type="submission" date="2014-01" db="EMBL/GenBank/DDBJ databases">
        <title>Roseivivax halodurans JCM 10272 Genome Sequencing.</title>
        <authorList>
            <person name="Lai Q."/>
            <person name="Li G."/>
            <person name="Shao Z."/>
        </authorList>
    </citation>
    <scope>NUCLEOTIDE SEQUENCE [LARGE SCALE GENOMIC DNA]</scope>
    <source>
        <strain evidence="6 7">JCM 10272</strain>
    </source>
</reference>
<dbReference type="OrthoDB" id="3679796at2"/>
<evidence type="ECO:0000259" key="5">
    <source>
        <dbReference type="PROSITE" id="PS50110"/>
    </source>
</evidence>
<dbReference type="CDD" id="cd17535">
    <property type="entry name" value="REC_NarL-like"/>
    <property type="match status" value="1"/>
</dbReference>
<dbReference type="SMART" id="SM00448">
    <property type="entry name" value="REC"/>
    <property type="match status" value="1"/>
</dbReference>
<evidence type="ECO:0000259" key="4">
    <source>
        <dbReference type="PROSITE" id="PS50043"/>
    </source>
</evidence>
<evidence type="ECO:0000256" key="1">
    <source>
        <dbReference type="ARBA" id="ARBA00022553"/>
    </source>
</evidence>
<dbReference type="eggNOG" id="COG2197">
    <property type="taxonomic scope" value="Bacteria"/>
</dbReference>
<evidence type="ECO:0000256" key="3">
    <source>
        <dbReference type="PROSITE-ProRule" id="PRU00169"/>
    </source>
</evidence>
<dbReference type="GO" id="GO:0003677">
    <property type="term" value="F:DNA binding"/>
    <property type="evidence" value="ECO:0007669"/>
    <property type="project" value="UniProtKB-KW"/>
</dbReference>
<keyword evidence="2" id="KW-0238">DNA-binding</keyword>
<dbReference type="PROSITE" id="PS00622">
    <property type="entry name" value="HTH_LUXR_1"/>
    <property type="match status" value="1"/>
</dbReference>
<feature type="domain" description="Response regulatory" evidence="5">
    <location>
        <begin position="6"/>
        <end position="121"/>
    </location>
</feature>
<dbReference type="GO" id="GO:0000160">
    <property type="term" value="P:phosphorelay signal transduction system"/>
    <property type="evidence" value="ECO:0007669"/>
    <property type="project" value="InterPro"/>
</dbReference>
<dbReference type="PRINTS" id="PR00038">
    <property type="entry name" value="HTHLUXR"/>
</dbReference>
<dbReference type="PROSITE" id="PS50110">
    <property type="entry name" value="RESPONSE_REGULATORY"/>
    <property type="match status" value="1"/>
</dbReference>
<dbReference type="InterPro" id="IPR011006">
    <property type="entry name" value="CheY-like_superfamily"/>
</dbReference>
<keyword evidence="1 3" id="KW-0597">Phosphoprotein</keyword>
<evidence type="ECO:0000313" key="7">
    <source>
        <dbReference type="Proteomes" id="UP000022447"/>
    </source>
</evidence>
<dbReference type="RefSeq" id="WP_037262896.1">
    <property type="nucleotide sequence ID" value="NZ_JALZ01000011.1"/>
</dbReference>
<dbReference type="STRING" id="1449350.OCH239_03770"/>
<dbReference type="Gene3D" id="3.40.50.2300">
    <property type="match status" value="1"/>
</dbReference>
<keyword evidence="7" id="KW-1185">Reference proteome</keyword>
<evidence type="ECO:0000256" key="2">
    <source>
        <dbReference type="ARBA" id="ARBA00023125"/>
    </source>
</evidence>
<proteinExistence type="predicted"/>
<comment type="caution">
    <text evidence="6">The sequence shown here is derived from an EMBL/GenBank/DDBJ whole genome shotgun (WGS) entry which is preliminary data.</text>
</comment>
<dbReference type="Pfam" id="PF00196">
    <property type="entry name" value="GerE"/>
    <property type="match status" value="1"/>
</dbReference>
<name>X7EEC4_9RHOB</name>
<dbReference type="PANTHER" id="PTHR43214">
    <property type="entry name" value="TWO-COMPONENT RESPONSE REGULATOR"/>
    <property type="match status" value="1"/>
</dbReference>
<organism evidence="6 7">
    <name type="scientific">Roseivivax halodurans JCM 10272</name>
    <dbReference type="NCBI Taxonomy" id="1449350"/>
    <lineage>
        <taxon>Bacteria</taxon>
        <taxon>Pseudomonadati</taxon>
        <taxon>Pseudomonadota</taxon>
        <taxon>Alphaproteobacteria</taxon>
        <taxon>Rhodobacterales</taxon>
        <taxon>Roseobacteraceae</taxon>
        <taxon>Roseivivax</taxon>
    </lineage>
</organism>
<dbReference type="EMBL" id="JALZ01000011">
    <property type="protein sequence ID" value="ETX14414.1"/>
    <property type="molecule type" value="Genomic_DNA"/>
</dbReference>
<dbReference type="InterPro" id="IPR000792">
    <property type="entry name" value="Tscrpt_reg_LuxR_C"/>
</dbReference>
<dbReference type="AlphaFoldDB" id="X7EEC4"/>
<dbReference type="CDD" id="cd06170">
    <property type="entry name" value="LuxR_C_like"/>
    <property type="match status" value="1"/>
</dbReference>
<dbReference type="Proteomes" id="UP000022447">
    <property type="component" value="Unassembled WGS sequence"/>
</dbReference>
<dbReference type="InterPro" id="IPR016032">
    <property type="entry name" value="Sig_transdc_resp-reg_C-effctor"/>
</dbReference>
<dbReference type="PATRIC" id="fig|1449350.3.peg.2489"/>
<gene>
    <name evidence="6" type="ORF">OCH239_03770</name>
</gene>
<dbReference type="SUPFAM" id="SSF52172">
    <property type="entry name" value="CheY-like"/>
    <property type="match status" value="1"/>
</dbReference>
<dbReference type="GO" id="GO:0006355">
    <property type="term" value="P:regulation of DNA-templated transcription"/>
    <property type="evidence" value="ECO:0007669"/>
    <property type="project" value="InterPro"/>
</dbReference>
<accession>X7EEC4</accession>
<dbReference type="PROSITE" id="PS50043">
    <property type="entry name" value="HTH_LUXR_2"/>
    <property type="match status" value="1"/>
</dbReference>
<feature type="modified residue" description="4-aspartylphosphate" evidence="3">
    <location>
        <position position="57"/>
    </location>
</feature>
<feature type="domain" description="HTH luxR-type" evidence="4">
    <location>
        <begin position="146"/>
        <end position="211"/>
    </location>
</feature>
<dbReference type="InterPro" id="IPR058245">
    <property type="entry name" value="NreC/VraR/RcsB-like_REC"/>
</dbReference>
<dbReference type="SMART" id="SM00421">
    <property type="entry name" value="HTH_LUXR"/>
    <property type="match status" value="1"/>
</dbReference>
<dbReference type="SUPFAM" id="SSF46894">
    <property type="entry name" value="C-terminal effector domain of the bipartite response regulators"/>
    <property type="match status" value="1"/>
</dbReference>
<sequence>MTARIHIVVADDHPLFRGGVVLTLQEHGGFTVVAQAGTAEEAVAAVEAHMPEIVLLDISMPGSGLTAASEIARRFPAVAIVMLTASEADDDLLTALKVGARGYALKGVGEDELTGILQSVAGGASYVPPALAGRVLAALQDRRGATLPEVEELTDREAEILRHVAQGQSNKEIARALDLQEKTIKHYMTNILQKLQVRNRVEAALKARDLGLS</sequence>
<dbReference type="InterPro" id="IPR001789">
    <property type="entry name" value="Sig_transdc_resp-reg_receiver"/>
</dbReference>